<evidence type="ECO:0000259" key="1">
    <source>
        <dbReference type="Pfam" id="PF14341"/>
    </source>
</evidence>
<feature type="domain" description="Type 4 fimbrial biogenesis protein PilX N-terminal" evidence="1">
    <location>
        <begin position="1"/>
        <end position="44"/>
    </location>
</feature>
<dbReference type="EMBL" id="MFSP01000018">
    <property type="protein sequence ID" value="OGI69553.1"/>
    <property type="molecule type" value="Genomic_DNA"/>
</dbReference>
<dbReference type="InterPro" id="IPR025746">
    <property type="entry name" value="PilX_N_dom"/>
</dbReference>
<dbReference type="Proteomes" id="UP000179076">
    <property type="component" value="Unassembled WGS sequence"/>
</dbReference>
<sequence>MSLVILLILTMLGITALSTSSLEEKMAGSMQEVTRALTAAESGIDSALATSGALDLNSTTTNTFSYASGASGSAEVAASFIEFSPPKRGSGYSAQYRAANFSLNSKGTTTSNARVTLNQGIGQIMPRQ</sequence>
<dbReference type="Pfam" id="PF14341">
    <property type="entry name" value="PilX_N"/>
    <property type="match status" value="1"/>
</dbReference>
<accession>A0A1F6VIU0</accession>
<comment type="caution">
    <text evidence="2">The sequence shown here is derived from an EMBL/GenBank/DDBJ whole genome shotgun (WGS) entry which is preliminary data.</text>
</comment>
<evidence type="ECO:0000313" key="2">
    <source>
        <dbReference type="EMBL" id="OGI69553.1"/>
    </source>
</evidence>
<protein>
    <recommendedName>
        <fullName evidence="1">Type 4 fimbrial biogenesis protein PilX N-terminal domain-containing protein</fullName>
    </recommendedName>
</protein>
<gene>
    <name evidence="2" type="ORF">A2W18_12090</name>
</gene>
<dbReference type="AlphaFoldDB" id="A0A1F6VIU0"/>
<evidence type="ECO:0000313" key="3">
    <source>
        <dbReference type="Proteomes" id="UP000179076"/>
    </source>
</evidence>
<organism evidence="2 3">
    <name type="scientific">Candidatus Muproteobacteria bacterium RBG_16_60_9</name>
    <dbReference type="NCBI Taxonomy" id="1817755"/>
    <lineage>
        <taxon>Bacteria</taxon>
        <taxon>Pseudomonadati</taxon>
        <taxon>Pseudomonadota</taxon>
        <taxon>Candidatus Muproteobacteria</taxon>
    </lineage>
</organism>
<reference evidence="2 3" key="1">
    <citation type="journal article" date="2016" name="Nat. Commun.">
        <title>Thousands of microbial genomes shed light on interconnected biogeochemical processes in an aquifer system.</title>
        <authorList>
            <person name="Anantharaman K."/>
            <person name="Brown C.T."/>
            <person name="Hug L.A."/>
            <person name="Sharon I."/>
            <person name="Castelle C.J."/>
            <person name="Probst A.J."/>
            <person name="Thomas B.C."/>
            <person name="Singh A."/>
            <person name="Wilkins M.J."/>
            <person name="Karaoz U."/>
            <person name="Brodie E.L."/>
            <person name="Williams K.H."/>
            <person name="Hubbard S.S."/>
            <person name="Banfield J.F."/>
        </authorList>
    </citation>
    <scope>NUCLEOTIDE SEQUENCE [LARGE SCALE GENOMIC DNA]</scope>
</reference>
<name>A0A1F6VIU0_9PROT</name>
<proteinExistence type="predicted"/>